<protein>
    <recommendedName>
        <fullName evidence="6">SWIM-type domain-containing protein</fullName>
    </recommendedName>
</protein>
<keyword evidence="8" id="KW-1185">Reference proteome</keyword>
<feature type="domain" description="SWIM-type" evidence="6">
    <location>
        <begin position="487"/>
        <end position="521"/>
    </location>
</feature>
<sequence>MALTIVTLQFHYGGCFVSNPTLRHVNGITSVEKINKDVDELHIMLFHKIAMELGVENVETFGCRVNKKGTFYMLNTNSDVLNFLNGLKGADFVDVYVVHPISIPLVVEEILVLPSTNVDVSSSPQQDNADVSSLHKNRVDLSSSPQIDRADVSLSQPFDENENRDLNQNQPPLVEEQSPAPRVEEHSDSDSLYDIDEIIDDLSNLDEELLQARQSNIQEQVKEKTARVNLDEIPSGPVGIDVGFEDIYKEKRGRFKGNLGGDGLYFDSSDPSSDISEDEGDPWHILGSIDGNTGNFYVKTYFSQYGLYVSKTSCRKVKLRVMNEHMGDFREEFARLYDYAEQLKTTNPGTTHGQWLIKKPRTHGLDFSSASNMIWSLQKGLHLALIDVLPNAEIRWYVKHIWANWKKDWRGEERRRKFWQVARASFEGIFKEHSKYDVVENNMCETFNSWILAPMAMDILRKNAEIADNCEVKFNGDLGFEIHDPPYKHVIDLKKKVCSCRSWQLKGIPCGHALTTIYYKDWIVDTFVDHWYKKETYLKAYNRFIQPMTNMKMWPKSDRPTIEPHKITAMPGRPGKNKRKDSDELVKKKFGKATRKGRKMKCFVCKTFGHNKKGCPTLKNVVAGTSVATSNVAAEISVASLCKLLEADQVATRPTIASSSGMRPATALASGGRPTSVTSSDVKQLSTQQSTSSAGGQKRKTSTTLRGGATLAYKKPRPKKAKTTSYGLLFGSGGIITTRSGNTDRVLHIATLSSSTPTNIDLGYKPNGLRWKIKVAITQRQLRDESYRSTQGTPSTQGTH</sequence>
<evidence type="ECO:0000256" key="4">
    <source>
        <dbReference type="PROSITE-ProRule" id="PRU00325"/>
    </source>
</evidence>
<evidence type="ECO:0000256" key="3">
    <source>
        <dbReference type="ARBA" id="ARBA00022833"/>
    </source>
</evidence>
<dbReference type="Pfam" id="PF26130">
    <property type="entry name" value="PB1-like"/>
    <property type="match status" value="1"/>
</dbReference>
<evidence type="ECO:0000256" key="1">
    <source>
        <dbReference type="ARBA" id="ARBA00022723"/>
    </source>
</evidence>
<gene>
    <name evidence="7" type="ORF">H5410_041949</name>
</gene>
<dbReference type="SMART" id="SM00575">
    <property type="entry name" value="ZnF_PMZ"/>
    <property type="match status" value="1"/>
</dbReference>
<keyword evidence="1" id="KW-0479">Metal-binding</keyword>
<evidence type="ECO:0000313" key="7">
    <source>
        <dbReference type="EMBL" id="KAG5591435.1"/>
    </source>
</evidence>
<feature type="compositionally biased region" description="Polar residues" evidence="5">
    <location>
        <begin position="673"/>
        <end position="685"/>
    </location>
</feature>
<dbReference type="InterPro" id="IPR006564">
    <property type="entry name" value="Znf_PMZ"/>
</dbReference>
<feature type="region of interest" description="Disordered" evidence="5">
    <location>
        <begin position="654"/>
        <end position="718"/>
    </location>
</feature>
<feature type="region of interest" description="Disordered" evidence="5">
    <location>
        <begin position="565"/>
        <end position="584"/>
    </location>
</feature>
<dbReference type="InterPro" id="IPR007527">
    <property type="entry name" value="Znf_SWIM"/>
</dbReference>
<dbReference type="OrthoDB" id="1302804at2759"/>
<evidence type="ECO:0000256" key="2">
    <source>
        <dbReference type="ARBA" id="ARBA00022771"/>
    </source>
</evidence>
<feature type="compositionally biased region" description="Polar residues" evidence="5">
    <location>
        <begin position="118"/>
        <end position="131"/>
    </location>
</feature>
<dbReference type="GO" id="GO:0008270">
    <property type="term" value="F:zinc ion binding"/>
    <property type="evidence" value="ECO:0007669"/>
    <property type="project" value="UniProtKB-KW"/>
</dbReference>
<dbReference type="PANTHER" id="PTHR31973:SF197">
    <property type="entry name" value="SWIM-TYPE DOMAIN-CONTAINING PROTEIN"/>
    <property type="match status" value="1"/>
</dbReference>
<accession>A0A9J5XSZ9</accession>
<dbReference type="InterPro" id="IPR058594">
    <property type="entry name" value="PB1-like_dom_pln"/>
</dbReference>
<organism evidence="7 8">
    <name type="scientific">Solanum commersonii</name>
    <name type="common">Commerson's wild potato</name>
    <name type="synonym">Commerson's nightshade</name>
    <dbReference type="NCBI Taxonomy" id="4109"/>
    <lineage>
        <taxon>Eukaryota</taxon>
        <taxon>Viridiplantae</taxon>
        <taxon>Streptophyta</taxon>
        <taxon>Embryophyta</taxon>
        <taxon>Tracheophyta</taxon>
        <taxon>Spermatophyta</taxon>
        <taxon>Magnoliopsida</taxon>
        <taxon>eudicotyledons</taxon>
        <taxon>Gunneridae</taxon>
        <taxon>Pentapetalae</taxon>
        <taxon>asterids</taxon>
        <taxon>lamiids</taxon>
        <taxon>Solanales</taxon>
        <taxon>Solanaceae</taxon>
        <taxon>Solanoideae</taxon>
        <taxon>Solaneae</taxon>
        <taxon>Solanum</taxon>
    </lineage>
</organism>
<feature type="region of interest" description="Disordered" evidence="5">
    <location>
        <begin position="118"/>
        <end position="192"/>
    </location>
</feature>
<dbReference type="SUPFAM" id="SSF57756">
    <property type="entry name" value="Retrovirus zinc finger-like domains"/>
    <property type="match status" value="1"/>
</dbReference>
<dbReference type="AlphaFoldDB" id="A0A9J5XSZ9"/>
<dbReference type="InterPro" id="IPR036875">
    <property type="entry name" value="Znf_CCHC_sf"/>
</dbReference>
<reference evidence="7 8" key="1">
    <citation type="submission" date="2020-09" db="EMBL/GenBank/DDBJ databases">
        <title>De no assembly of potato wild relative species, Solanum commersonii.</title>
        <authorList>
            <person name="Cho K."/>
        </authorList>
    </citation>
    <scope>NUCLEOTIDE SEQUENCE [LARGE SCALE GENOMIC DNA]</scope>
    <source>
        <strain evidence="7">LZ3.2</strain>
        <tissue evidence="7">Leaf</tissue>
    </source>
</reference>
<dbReference type="EMBL" id="JACXVP010000008">
    <property type="protein sequence ID" value="KAG5591435.1"/>
    <property type="molecule type" value="Genomic_DNA"/>
</dbReference>
<comment type="caution">
    <text evidence="7">The sequence shown here is derived from an EMBL/GenBank/DDBJ whole genome shotgun (WGS) entry which is preliminary data.</text>
</comment>
<proteinExistence type="predicted"/>
<dbReference type="Pfam" id="PF04434">
    <property type="entry name" value="SWIM"/>
    <property type="match status" value="1"/>
</dbReference>
<keyword evidence="3" id="KW-0862">Zinc</keyword>
<evidence type="ECO:0000256" key="5">
    <source>
        <dbReference type="SAM" id="MobiDB-lite"/>
    </source>
</evidence>
<evidence type="ECO:0000313" key="8">
    <source>
        <dbReference type="Proteomes" id="UP000824120"/>
    </source>
</evidence>
<name>A0A9J5XSZ9_SOLCO</name>
<evidence type="ECO:0000259" key="6">
    <source>
        <dbReference type="PROSITE" id="PS50966"/>
    </source>
</evidence>
<keyword evidence="2 4" id="KW-0863">Zinc-finger</keyword>
<dbReference type="PANTHER" id="PTHR31973">
    <property type="entry name" value="POLYPROTEIN, PUTATIVE-RELATED"/>
    <property type="match status" value="1"/>
</dbReference>
<dbReference type="GO" id="GO:0003676">
    <property type="term" value="F:nucleic acid binding"/>
    <property type="evidence" value="ECO:0007669"/>
    <property type="project" value="InterPro"/>
</dbReference>
<dbReference type="PROSITE" id="PS50966">
    <property type="entry name" value="ZF_SWIM"/>
    <property type="match status" value="1"/>
</dbReference>
<dbReference type="Proteomes" id="UP000824120">
    <property type="component" value="Chromosome 8"/>
</dbReference>